<dbReference type="PRINTS" id="PR00344">
    <property type="entry name" value="BCTRLSENSOR"/>
</dbReference>
<reference evidence="17 18" key="1">
    <citation type="submission" date="2017-06" db="EMBL/GenBank/DDBJ databases">
        <authorList>
            <person name="Kim H.J."/>
            <person name="Triplett B.A."/>
        </authorList>
    </citation>
    <scope>NUCLEOTIDE SEQUENCE [LARGE SCALE GENOMIC DNA]</scope>
    <source>
        <strain evidence="17 18">SCA</strain>
    </source>
</reference>
<dbReference type="InterPro" id="IPR003661">
    <property type="entry name" value="HisK_dim/P_dom"/>
</dbReference>
<dbReference type="SMART" id="SM00304">
    <property type="entry name" value="HAMP"/>
    <property type="match status" value="1"/>
</dbReference>
<feature type="domain" description="HAMP" evidence="16">
    <location>
        <begin position="158"/>
        <end position="210"/>
    </location>
</feature>
<dbReference type="InterPro" id="IPR005467">
    <property type="entry name" value="His_kinase_dom"/>
</dbReference>
<evidence type="ECO:0000256" key="7">
    <source>
        <dbReference type="ARBA" id="ARBA00022777"/>
    </source>
</evidence>
<dbReference type="FunFam" id="1.10.287.130:FF:000001">
    <property type="entry name" value="Two-component sensor histidine kinase"/>
    <property type="match status" value="1"/>
</dbReference>
<keyword evidence="8 14" id="KW-1133">Transmembrane helix</keyword>
<dbReference type="SMART" id="SM00388">
    <property type="entry name" value="HisKA"/>
    <property type="match status" value="1"/>
</dbReference>
<dbReference type="Pfam" id="PF00512">
    <property type="entry name" value="HisKA"/>
    <property type="match status" value="1"/>
</dbReference>
<keyword evidence="6 14" id="KW-0812">Transmembrane</keyword>
<gene>
    <name evidence="17" type="ORF">SAMN05446037_100752</name>
</gene>
<evidence type="ECO:0000256" key="11">
    <source>
        <dbReference type="ARBA" id="ARBA00023136"/>
    </source>
</evidence>
<organism evidence="17 18">
    <name type="scientific">Anaerovirgula multivorans</name>
    <dbReference type="NCBI Taxonomy" id="312168"/>
    <lineage>
        <taxon>Bacteria</taxon>
        <taxon>Bacillati</taxon>
        <taxon>Bacillota</taxon>
        <taxon>Clostridia</taxon>
        <taxon>Peptostreptococcales</taxon>
        <taxon>Natronincolaceae</taxon>
        <taxon>Anaerovirgula</taxon>
    </lineage>
</organism>
<dbReference type="InterPro" id="IPR003660">
    <property type="entry name" value="HAMP_dom"/>
</dbReference>
<evidence type="ECO:0000259" key="15">
    <source>
        <dbReference type="PROSITE" id="PS50109"/>
    </source>
</evidence>
<evidence type="ECO:0000256" key="3">
    <source>
        <dbReference type="ARBA" id="ARBA00012438"/>
    </source>
</evidence>
<dbReference type="SUPFAM" id="SSF158472">
    <property type="entry name" value="HAMP domain-like"/>
    <property type="match status" value="1"/>
</dbReference>
<dbReference type="InterPro" id="IPR036890">
    <property type="entry name" value="HATPase_C_sf"/>
</dbReference>
<dbReference type="RefSeq" id="WP_089282565.1">
    <property type="nucleotide sequence ID" value="NZ_FZOJ01000007.1"/>
</dbReference>
<name>A0A239D9B7_9FIRM</name>
<protein>
    <recommendedName>
        <fullName evidence="13">Heme sensor protein HssS</fullName>
        <ecNumber evidence="3">2.7.13.3</ecNumber>
    </recommendedName>
</protein>
<comment type="subcellular location">
    <subcellularLocation>
        <location evidence="2">Membrane</location>
        <topology evidence="2">Multi-pass membrane protein</topology>
    </subcellularLocation>
</comment>
<dbReference type="SUPFAM" id="SSF47384">
    <property type="entry name" value="Homodimeric domain of signal transducing histidine kinase"/>
    <property type="match status" value="1"/>
</dbReference>
<dbReference type="CDD" id="cd06225">
    <property type="entry name" value="HAMP"/>
    <property type="match status" value="1"/>
</dbReference>
<dbReference type="EMBL" id="FZOJ01000007">
    <property type="protein sequence ID" value="SNS28638.1"/>
    <property type="molecule type" value="Genomic_DNA"/>
</dbReference>
<dbReference type="OrthoDB" id="9813151at2"/>
<evidence type="ECO:0000256" key="8">
    <source>
        <dbReference type="ARBA" id="ARBA00022989"/>
    </source>
</evidence>
<evidence type="ECO:0000256" key="4">
    <source>
        <dbReference type="ARBA" id="ARBA00022553"/>
    </source>
</evidence>
<dbReference type="SUPFAM" id="SSF55874">
    <property type="entry name" value="ATPase domain of HSP90 chaperone/DNA topoisomerase II/histidine kinase"/>
    <property type="match status" value="1"/>
</dbReference>
<dbReference type="PROSITE" id="PS50109">
    <property type="entry name" value="HIS_KIN"/>
    <property type="match status" value="1"/>
</dbReference>
<dbReference type="Gene3D" id="1.10.287.130">
    <property type="match status" value="1"/>
</dbReference>
<keyword evidence="9" id="KW-0902">Two-component regulatory system</keyword>
<evidence type="ECO:0000256" key="10">
    <source>
        <dbReference type="ARBA" id="ARBA00023026"/>
    </source>
</evidence>
<dbReference type="SMART" id="SM00387">
    <property type="entry name" value="HATPase_c"/>
    <property type="match status" value="1"/>
</dbReference>
<dbReference type="Pfam" id="PF00672">
    <property type="entry name" value="HAMP"/>
    <property type="match status" value="1"/>
</dbReference>
<evidence type="ECO:0000259" key="16">
    <source>
        <dbReference type="PROSITE" id="PS50885"/>
    </source>
</evidence>
<dbReference type="PANTHER" id="PTHR45528:SF11">
    <property type="entry name" value="HISTIDINE KINASE"/>
    <property type="match status" value="1"/>
</dbReference>
<comment type="function">
    <text evidence="12">Member of the two-component regulatory system HssS/HssR involved in intracellular heme homeostasis and tempering of staphylococcal virulence. HssS functions as a heme sensor histidine kinase which is autophosphorylated at a histidine residue and transfers its phosphate group to an aspartate residue of HssR. HssR/HssS activates the expression of hrtAB, an efflux pump, in response to extracellular heme, hemin, hemoglobin or blood.</text>
</comment>
<comment type="catalytic activity">
    <reaction evidence="1">
        <text>ATP + protein L-histidine = ADP + protein N-phospho-L-histidine.</text>
        <dbReference type="EC" id="2.7.13.3"/>
    </reaction>
</comment>
<evidence type="ECO:0000256" key="13">
    <source>
        <dbReference type="ARBA" id="ARBA00040841"/>
    </source>
</evidence>
<accession>A0A239D9B7</accession>
<keyword evidence="18" id="KW-1185">Reference proteome</keyword>
<evidence type="ECO:0000256" key="6">
    <source>
        <dbReference type="ARBA" id="ARBA00022692"/>
    </source>
</evidence>
<evidence type="ECO:0000256" key="5">
    <source>
        <dbReference type="ARBA" id="ARBA00022679"/>
    </source>
</evidence>
<evidence type="ECO:0000256" key="14">
    <source>
        <dbReference type="SAM" id="Phobius"/>
    </source>
</evidence>
<evidence type="ECO:0000313" key="17">
    <source>
        <dbReference type="EMBL" id="SNS28638.1"/>
    </source>
</evidence>
<evidence type="ECO:0000256" key="1">
    <source>
        <dbReference type="ARBA" id="ARBA00000085"/>
    </source>
</evidence>
<sequence length="431" mass="49525">MKRITVKLALFFIFLICISSALSFFVSTLFTHNIENEMKLNQEVIAISILGLEQKTDLSIEEIVNIIPTSMYDVRRIEDIGLMEITKEELEKIQNHEILFMSHSRFRDPTTILMLGDDYIQISLHPHNTIFKIVASRVWFSLFLYVVIGALLIILLAKRVVKPILKLTSATQEVAKGNFDIQVENKSYDEIGQLTKNFNKMTRELKNIEYLRKDFITNVSHEFKTPIASIQGFAKLLQKGNLSEEEKQEYTNIIVEETARLSNLSSNILKLSKLENQEKVEKKIAFSLDEQIRKSILLLEHQWSKKNIEFDIELDKVQYQGDEELLQQVWMNLLGNAIKFSNSNSIIDIRLNQTATTVKVKITDHGIGMSEKTMVRIFEKFYQGDKAHSYEGSGLGLSLVKRILDLCGGNVYVESKLNEGSTFTVKLPLQY</sequence>
<feature type="transmembrane region" description="Helical" evidence="14">
    <location>
        <begin position="138"/>
        <end position="157"/>
    </location>
</feature>
<dbReference type="Proteomes" id="UP000198304">
    <property type="component" value="Unassembled WGS sequence"/>
</dbReference>
<dbReference type="Gene3D" id="6.10.340.10">
    <property type="match status" value="1"/>
</dbReference>
<evidence type="ECO:0000256" key="12">
    <source>
        <dbReference type="ARBA" id="ARBA00037219"/>
    </source>
</evidence>
<evidence type="ECO:0000256" key="2">
    <source>
        <dbReference type="ARBA" id="ARBA00004141"/>
    </source>
</evidence>
<proteinExistence type="predicted"/>
<dbReference type="CDD" id="cd00082">
    <property type="entry name" value="HisKA"/>
    <property type="match status" value="1"/>
</dbReference>
<dbReference type="AlphaFoldDB" id="A0A239D9B7"/>
<evidence type="ECO:0000256" key="9">
    <source>
        <dbReference type="ARBA" id="ARBA00023012"/>
    </source>
</evidence>
<dbReference type="Gene3D" id="3.30.565.10">
    <property type="entry name" value="Histidine kinase-like ATPase, C-terminal domain"/>
    <property type="match status" value="1"/>
</dbReference>
<dbReference type="InterPro" id="IPR003594">
    <property type="entry name" value="HATPase_dom"/>
</dbReference>
<keyword evidence="11 14" id="KW-0472">Membrane</keyword>
<dbReference type="GO" id="GO:0005886">
    <property type="term" value="C:plasma membrane"/>
    <property type="evidence" value="ECO:0007669"/>
    <property type="project" value="TreeGrafter"/>
</dbReference>
<dbReference type="InterPro" id="IPR004358">
    <property type="entry name" value="Sig_transdc_His_kin-like_C"/>
</dbReference>
<dbReference type="Pfam" id="PF02518">
    <property type="entry name" value="HATPase_c"/>
    <property type="match status" value="1"/>
</dbReference>
<dbReference type="PANTHER" id="PTHR45528">
    <property type="entry name" value="SENSOR HISTIDINE KINASE CPXA"/>
    <property type="match status" value="1"/>
</dbReference>
<dbReference type="PROSITE" id="PS50885">
    <property type="entry name" value="HAMP"/>
    <property type="match status" value="1"/>
</dbReference>
<feature type="domain" description="Histidine kinase" evidence="15">
    <location>
        <begin position="218"/>
        <end position="431"/>
    </location>
</feature>
<dbReference type="CDD" id="cd00075">
    <property type="entry name" value="HATPase"/>
    <property type="match status" value="1"/>
</dbReference>
<keyword evidence="5" id="KW-0808">Transferase</keyword>
<dbReference type="InterPro" id="IPR036097">
    <property type="entry name" value="HisK_dim/P_sf"/>
</dbReference>
<keyword evidence="7 17" id="KW-0418">Kinase</keyword>
<dbReference type="InterPro" id="IPR050398">
    <property type="entry name" value="HssS/ArlS-like"/>
</dbReference>
<dbReference type="FunFam" id="3.30.565.10:FF:000006">
    <property type="entry name" value="Sensor histidine kinase WalK"/>
    <property type="match status" value="1"/>
</dbReference>
<keyword evidence="10" id="KW-0843">Virulence</keyword>
<dbReference type="EC" id="2.7.13.3" evidence="3"/>
<keyword evidence="4" id="KW-0597">Phosphoprotein</keyword>
<dbReference type="GO" id="GO:0000155">
    <property type="term" value="F:phosphorelay sensor kinase activity"/>
    <property type="evidence" value="ECO:0007669"/>
    <property type="project" value="InterPro"/>
</dbReference>
<evidence type="ECO:0000313" key="18">
    <source>
        <dbReference type="Proteomes" id="UP000198304"/>
    </source>
</evidence>